<feature type="region of interest" description="Disordered" evidence="1">
    <location>
        <begin position="21"/>
        <end position="40"/>
    </location>
</feature>
<gene>
    <name evidence="3" type="ORF">Bequi_01860</name>
</gene>
<sequence length="153" mass="15475">MSTAAPSPATMPGADQLVGVDAASAPRGPGSVEPPAPPTRRRPLTVGIGVFWILAALVIVGIWALGQAAPLWLLLPGLVLALAVSLAAAALVPVQRAEGQEDPDPVSGRREARMTSSAPTRPSPESRGKNSSSPDIEDAPAQADGPVPGSRAQ</sequence>
<feature type="transmembrane region" description="Helical" evidence="2">
    <location>
        <begin position="44"/>
        <end position="65"/>
    </location>
</feature>
<reference evidence="3" key="1">
    <citation type="submission" date="2022-02" db="EMBL/GenBank/DDBJ databases">
        <authorList>
            <person name="Lee M."/>
            <person name="Kim S.-J."/>
            <person name="Jung M.-Y."/>
        </authorList>
    </citation>
    <scope>NUCLEOTIDE SEQUENCE</scope>
    <source>
        <strain evidence="3">JHP9</strain>
    </source>
</reference>
<dbReference type="Proteomes" id="UP001203761">
    <property type="component" value="Unassembled WGS sequence"/>
</dbReference>
<keyword evidence="2" id="KW-1133">Transmembrane helix</keyword>
<keyword evidence="2" id="KW-0472">Membrane</keyword>
<feature type="region of interest" description="Disordered" evidence="1">
    <location>
        <begin position="93"/>
        <end position="153"/>
    </location>
</feature>
<comment type="caution">
    <text evidence="3">The sequence shown here is derived from an EMBL/GenBank/DDBJ whole genome shotgun (WGS) entry which is preliminary data.</text>
</comment>
<evidence type="ECO:0000256" key="2">
    <source>
        <dbReference type="SAM" id="Phobius"/>
    </source>
</evidence>
<evidence type="ECO:0000256" key="1">
    <source>
        <dbReference type="SAM" id="MobiDB-lite"/>
    </source>
</evidence>
<name>A0ABT0QWV9_9MICO</name>
<dbReference type="EMBL" id="JAKNCJ010000001">
    <property type="protein sequence ID" value="MCL6422147.1"/>
    <property type="molecule type" value="Genomic_DNA"/>
</dbReference>
<evidence type="ECO:0000313" key="4">
    <source>
        <dbReference type="Proteomes" id="UP001203761"/>
    </source>
</evidence>
<proteinExistence type="predicted"/>
<accession>A0ABT0QWV9</accession>
<organism evidence="3 4">
    <name type="scientific">Brachybacterium equifaecis</name>
    <dbReference type="NCBI Taxonomy" id="2910770"/>
    <lineage>
        <taxon>Bacteria</taxon>
        <taxon>Bacillati</taxon>
        <taxon>Actinomycetota</taxon>
        <taxon>Actinomycetes</taxon>
        <taxon>Micrococcales</taxon>
        <taxon>Dermabacteraceae</taxon>
        <taxon>Brachybacterium</taxon>
    </lineage>
</organism>
<protein>
    <submittedName>
        <fullName evidence="3">Uncharacterized protein</fullName>
    </submittedName>
</protein>
<keyword evidence="4" id="KW-1185">Reference proteome</keyword>
<evidence type="ECO:0000313" key="3">
    <source>
        <dbReference type="EMBL" id="MCL6422147.1"/>
    </source>
</evidence>
<dbReference type="RefSeq" id="WP_249736304.1">
    <property type="nucleotide sequence ID" value="NZ_JAKNCJ010000001.1"/>
</dbReference>
<feature type="transmembrane region" description="Helical" evidence="2">
    <location>
        <begin position="71"/>
        <end position="92"/>
    </location>
</feature>
<keyword evidence="2" id="KW-0812">Transmembrane</keyword>